<evidence type="ECO:0008006" key="4">
    <source>
        <dbReference type="Google" id="ProtNLM"/>
    </source>
</evidence>
<sequence length="1541" mass="172528">MEFTDSLIARLVLGYLKNEKCKSAVNEFINHSPHFKNEVKSGKIKYMSTRVSGLSLTEYLHEYAQIYSVVQGRLEATAYFLEHYSKATLIEQLLYLLDKIHCSRSSTPSARTPDVYQSTPIELSSDVEATPAHSLPGNVEYQFDEYSRGTPWKRKESKLNKSESSNPGENNDQLEVFTKTLIESKEFTEKLAQTINIVRNTPEANKKSEEVIKAGATAELNAIIKTVVKSTEEDPIFERILDEIIGSTHLDNESNAKESKSNQNFLEEQNNEAIQSIIVASNTKESQTTETNNEVIVFDGSFDNFLKTSTQSPNIVASTAAHVQQNTILQNPGYLLFPNQQNVVKYDPTKQIYLLNTNQQLVNVKIPQIPQIKPVGSGLSEQEIMAMPTVIVNDDQNSNTSQKSIKLIQTQYQPMQINQPQPPTDDLHANLNEYIRLYKSEEGAPPAKKVRTLLPRRSKNKNAKTQPAPSTSNVVIGPPPTESVTVADKTAKVECAPSNPTEPEGVTETLVKSLPDMQSLDVSVVPEPEPEPIKTAEVKNVTPVQTMVVKKATPKSGSHVRNLNFTTPPKVTSTGKKKVQGKKDKSPTFIHKKQAAKSLFKSEDNKPPKKVIEKRDLKNEWDTQLRALAAINEEDKSATPKRKPKTSGAPKRKARKADSKLNATAQAAMLLEAALKTPIKKDVNAQVPEKQTEDKQDESAVKVEKVEIETKKCLNVKPAIKIETVEDPTVKTILSPSKLNANKRNLVKLNDVTTSTVPTALKVEDPGTLITPETSKLPVCYAMKANRNITPMLETPLKIDFIHKTPGLRTPVTGFTPFNKVLDDQLQGIDINSIETPNLPITPNFPPFTPSADLMTPYANRPTDYSGSSSYYQPSDNEQNRSIEHLLEEYNKPKKDEVSKTQIKILHDVVLKTNNVKESPPSMQEHVSIFNRNVIGKKNLNLVKKSMKQESSSDSSSSSSSEDEEEQGHPWTENTNQTIICKNNEPSPKPAPVRPYSLRTRSKSTAVETPEVPVETPCPPKKAPTKKDATMAEKTTEINIILNTVEQLTTLEKKSPIKILLAQEKILQELKAKRERVILKFKGNEPKPSESVVDKPKPKSRQRIKPQPNLKAAYARKNRRKPETPKKAVLRARSSSSEKNTSKNKSSDKSFTNDFLLTSDDEEEKPVKMETRSKKSQIANSKNKVSKIDKHETASDVEAEKLVTGLKQRGIHLMYNKTPKSNNQVCKTNKSSDVDKTIETLLKNETEKILKETKKEEKISKSADDKSKKSLVDKNDKSKKVLKTSPEDEKISTKVGKSSKNENTSPKFEKSTPKDVKTSIKEEKSLKDEKDERTPQKDIKTPPKNVKSPERIYRFLEEFSTATFEDDICFKFDESAPPLLKTYDLSVLRDMKAKVFFDDMDLDLPVKISVSPLEQILDIPSTVNVLIPKKFKELNKSRLDKKDVTDSVVSNDDEKNGKVTDEIAIDDLSKSSKIDDDLMNYALVGSGEPSTDDSNMSPKGSRKRKIKVQENLQVEKKSKTCENILKTLDVDIFLNKLHGQN</sequence>
<dbReference type="EMBL" id="OV121134">
    <property type="protein sequence ID" value="CAH0553525.1"/>
    <property type="molecule type" value="Genomic_DNA"/>
</dbReference>
<feature type="region of interest" description="Disordered" evidence="1">
    <location>
        <begin position="1484"/>
        <end position="1505"/>
    </location>
</feature>
<feature type="compositionally biased region" description="Polar residues" evidence="1">
    <location>
        <begin position="863"/>
        <end position="877"/>
    </location>
</feature>
<feature type="compositionally biased region" description="Basic and acidic residues" evidence="1">
    <location>
        <begin position="1246"/>
        <end position="1292"/>
    </location>
</feature>
<feature type="compositionally biased region" description="Polar residues" evidence="1">
    <location>
        <begin position="555"/>
        <end position="569"/>
    </location>
</feature>
<feature type="compositionally biased region" description="Basic residues" evidence="1">
    <location>
        <begin position="639"/>
        <end position="655"/>
    </location>
</feature>
<feature type="compositionally biased region" description="Low complexity" evidence="1">
    <location>
        <begin position="950"/>
        <end position="960"/>
    </location>
</feature>
<feature type="region of interest" description="Disordered" evidence="1">
    <location>
        <begin position="454"/>
        <end position="481"/>
    </location>
</feature>
<gene>
    <name evidence="2" type="ORF">MELIAE_LOCUS5491</name>
</gene>
<feature type="compositionally biased region" description="Basic and acidic residues" evidence="1">
    <location>
        <begin position="600"/>
        <end position="617"/>
    </location>
</feature>
<feature type="region of interest" description="Disordered" evidence="1">
    <location>
        <begin position="552"/>
        <end position="617"/>
    </location>
</feature>
<feature type="region of interest" description="Disordered" evidence="1">
    <location>
        <begin position="945"/>
        <end position="1030"/>
    </location>
</feature>
<protein>
    <recommendedName>
        <fullName evidence="4">LisH domain-containing protein</fullName>
    </recommendedName>
</protein>
<evidence type="ECO:0000256" key="1">
    <source>
        <dbReference type="SAM" id="MobiDB-lite"/>
    </source>
</evidence>
<feature type="region of interest" description="Disordered" evidence="1">
    <location>
        <begin position="1079"/>
        <end position="1192"/>
    </location>
</feature>
<feature type="compositionally biased region" description="Polar residues" evidence="1">
    <location>
        <begin position="1488"/>
        <end position="1498"/>
    </location>
</feature>
<name>A0A9P0AYV6_BRAAE</name>
<dbReference type="OrthoDB" id="6287635at2759"/>
<feature type="region of interest" description="Disordered" evidence="1">
    <location>
        <begin position="631"/>
        <end position="661"/>
    </location>
</feature>
<evidence type="ECO:0000313" key="3">
    <source>
        <dbReference type="Proteomes" id="UP001154078"/>
    </source>
</evidence>
<feature type="compositionally biased region" description="Polar residues" evidence="1">
    <location>
        <begin position="972"/>
        <end position="986"/>
    </location>
</feature>
<feature type="compositionally biased region" description="Polar residues" evidence="1">
    <location>
        <begin position="463"/>
        <end position="474"/>
    </location>
</feature>
<dbReference type="Proteomes" id="UP001154078">
    <property type="component" value="Chromosome 3"/>
</dbReference>
<reference evidence="2" key="1">
    <citation type="submission" date="2021-12" db="EMBL/GenBank/DDBJ databases">
        <authorList>
            <person name="King R."/>
        </authorList>
    </citation>
    <scope>NUCLEOTIDE SEQUENCE</scope>
</reference>
<feature type="region of interest" description="Disordered" evidence="1">
    <location>
        <begin position="853"/>
        <end position="878"/>
    </location>
</feature>
<feature type="region of interest" description="Disordered" evidence="1">
    <location>
        <begin position="1246"/>
        <end position="1346"/>
    </location>
</feature>
<proteinExistence type="predicted"/>
<feature type="compositionally biased region" description="Basic and acidic residues" evidence="1">
    <location>
        <begin position="1079"/>
        <end position="1097"/>
    </location>
</feature>
<feature type="region of interest" description="Disordered" evidence="1">
    <location>
        <begin position="152"/>
        <end position="172"/>
    </location>
</feature>
<feature type="compositionally biased region" description="Low complexity" evidence="1">
    <location>
        <begin position="1005"/>
        <end position="1015"/>
    </location>
</feature>
<evidence type="ECO:0000313" key="2">
    <source>
        <dbReference type="EMBL" id="CAH0553525.1"/>
    </source>
</evidence>
<feature type="compositionally biased region" description="Polar residues" evidence="1">
    <location>
        <begin position="1295"/>
        <end position="1306"/>
    </location>
</feature>
<accession>A0A9P0AYV6</accession>
<keyword evidence="3" id="KW-1185">Reference proteome</keyword>
<organism evidence="2 3">
    <name type="scientific">Brassicogethes aeneus</name>
    <name type="common">Rape pollen beetle</name>
    <name type="synonym">Meligethes aeneus</name>
    <dbReference type="NCBI Taxonomy" id="1431903"/>
    <lineage>
        <taxon>Eukaryota</taxon>
        <taxon>Metazoa</taxon>
        <taxon>Ecdysozoa</taxon>
        <taxon>Arthropoda</taxon>
        <taxon>Hexapoda</taxon>
        <taxon>Insecta</taxon>
        <taxon>Pterygota</taxon>
        <taxon>Neoptera</taxon>
        <taxon>Endopterygota</taxon>
        <taxon>Coleoptera</taxon>
        <taxon>Polyphaga</taxon>
        <taxon>Cucujiformia</taxon>
        <taxon>Nitidulidae</taxon>
        <taxon>Meligethinae</taxon>
        <taxon>Brassicogethes</taxon>
    </lineage>
</organism>
<feature type="compositionally biased region" description="Basic and acidic residues" evidence="1">
    <location>
        <begin position="1307"/>
        <end position="1346"/>
    </location>
</feature>